<dbReference type="AlphaFoldDB" id="A0A3M6QXM2"/>
<accession>A0A3M6QXM2</accession>
<reference evidence="1 2" key="1">
    <citation type="submission" date="2018-10" db="EMBL/GenBank/DDBJ databases">
        <title>Draft genome of Cortibacter populi DSM10536.</title>
        <authorList>
            <person name="Bernier A.-M."/>
            <person name="Bernard K."/>
        </authorList>
    </citation>
    <scope>NUCLEOTIDE SEQUENCE [LARGE SCALE GENOMIC DNA]</scope>
    <source>
        <strain evidence="1 2">DSM 105136</strain>
    </source>
</reference>
<evidence type="ECO:0000313" key="2">
    <source>
        <dbReference type="Proteomes" id="UP000278006"/>
    </source>
</evidence>
<name>A0A3M6QXM2_9BURK</name>
<dbReference type="Proteomes" id="UP000278006">
    <property type="component" value="Unassembled WGS sequence"/>
</dbReference>
<evidence type="ECO:0000313" key="1">
    <source>
        <dbReference type="EMBL" id="RMX07758.1"/>
    </source>
</evidence>
<gene>
    <name evidence="1" type="ORF">D8I35_01065</name>
</gene>
<sequence>MLVIFLMLSTALLWLLWQSQQLRVRVLHADREPPACEQVGEGVARHGPVAASDNPAVAFIQVLPPPDQPARP</sequence>
<protein>
    <submittedName>
        <fullName evidence="1">Uncharacterized protein</fullName>
    </submittedName>
</protein>
<comment type="caution">
    <text evidence="1">The sequence shown here is derived from an EMBL/GenBank/DDBJ whole genome shotgun (WGS) entry which is preliminary data.</text>
</comment>
<dbReference type="RefSeq" id="WP_122225880.1">
    <property type="nucleotide sequence ID" value="NZ_RDQO01000001.1"/>
</dbReference>
<proteinExistence type="predicted"/>
<organism evidence="1 2">
    <name type="scientific">Corticibacter populi</name>
    <dbReference type="NCBI Taxonomy" id="1550736"/>
    <lineage>
        <taxon>Bacteria</taxon>
        <taxon>Pseudomonadati</taxon>
        <taxon>Pseudomonadota</taxon>
        <taxon>Betaproteobacteria</taxon>
        <taxon>Burkholderiales</taxon>
        <taxon>Comamonadaceae</taxon>
        <taxon>Corticibacter</taxon>
    </lineage>
</organism>
<dbReference type="EMBL" id="RDQO01000001">
    <property type="protein sequence ID" value="RMX07758.1"/>
    <property type="molecule type" value="Genomic_DNA"/>
</dbReference>
<keyword evidence="2" id="KW-1185">Reference proteome</keyword>